<dbReference type="Proteomes" id="UP000838412">
    <property type="component" value="Chromosome 2"/>
</dbReference>
<dbReference type="GO" id="GO:0016747">
    <property type="term" value="F:acyltransferase activity, transferring groups other than amino-acyl groups"/>
    <property type="evidence" value="ECO:0007669"/>
    <property type="project" value="InterPro"/>
</dbReference>
<name>A0A8J9ZKF7_BRALA</name>
<dbReference type="Pfam" id="PF00583">
    <property type="entry name" value="Acetyltransf_1"/>
    <property type="match status" value="1"/>
</dbReference>
<protein>
    <submittedName>
        <fullName evidence="2">Hypp1492 protein</fullName>
    </submittedName>
</protein>
<dbReference type="SUPFAM" id="SSF55729">
    <property type="entry name" value="Acyl-CoA N-acyltransferases (Nat)"/>
    <property type="match status" value="1"/>
</dbReference>
<dbReference type="InterPro" id="IPR000182">
    <property type="entry name" value="GNAT_dom"/>
</dbReference>
<dbReference type="PROSITE" id="PS51186">
    <property type="entry name" value="GNAT"/>
    <property type="match status" value="1"/>
</dbReference>
<dbReference type="InterPro" id="IPR052729">
    <property type="entry name" value="Acyl/Acetyltrans_Enzymes"/>
</dbReference>
<dbReference type="AlphaFoldDB" id="A0A8J9ZKF7"/>
<organism evidence="2 3">
    <name type="scientific">Branchiostoma lanceolatum</name>
    <name type="common">Common lancelet</name>
    <name type="synonym">Amphioxus lanceolatum</name>
    <dbReference type="NCBI Taxonomy" id="7740"/>
    <lineage>
        <taxon>Eukaryota</taxon>
        <taxon>Metazoa</taxon>
        <taxon>Chordata</taxon>
        <taxon>Cephalochordata</taxon>
        <taxon>Leptocardii</taxon>
        <taxon>Amphioxiformes</taxon>
        <taxon>Branchiostomatidae</taxon>
        <taxon>Branchiostoma</taxon>
    </lineage>
</organism>
<dbReference type="PANTHER" id="PTHR47237">
    <property type="entry name" value="SLL0310 PROTEIN"/>
    <property type="match status" value="1"/>
</dbReference>
<dbReference type="PANTHER" id="PTHR47237:SF1">
    <property type="entry name" value="SLL0310 PROTEIN"/>
    <property type="match status" value="1"/>
</dbReference>
<feature type="domain" description="N-acetyltransferase" evidence="1">
    <location>
        <begin position="22"/>
        <end position="163"/>
    </location>
</feature>
<sequence length="326" mass="36504">MEGGARSKDDRPSKRVDETENFNVRLVTSLSEMSLLFEWGVAEGFNLGVYDAESFFRQDATGFYLAELDGVPIGCLGAVKYGDDLAAINFYIIKPPFRGKGYGYRMWKEVIEKVSDRNLVLESVAAQRSNYEKWGFKRSSQTTQFRGVGRNDGNSVSYAGNHVKLISVDKVSFEDLCAFDRKVFGAPRPAFLKSWIRQPGMVGLVAVDSLINIDGNHQNSEHTIVGYGCIRLCYEGYQSATFSRRIGPIFAESSAVGSQLFTALVATVPPGIPFYIHVINANEKAMRIVREFGLDSQFQTTYMFTKFDRGVQQNMIYGLTNIEIGW</sequence>
<dbReference type="OrthoDB" id="5771378at2759"/>
<dbReference type="Gene3D" id="3.40.630.90">
    <property type="match status" value="1"/>
</dbReference>
<evidence type="ECO:0000313" key="3">
    <source>
        <dbReference type="Proteomes" id="UP000838412"/>
    </source>
</evidence>
<dbReference type="Pfam" id="PF18014">
    <property type="entry name" value="Acetyltransf_18"/>
    <property type="match status" value="1"/>
</dbReference>
<dbReference type="CDD" id="cd04301">
    <property type="entry name" value="NAT_SF"/>
    <property type="match status" value="1"/>
</dbReference>
<evidence type="ECO:0000313" key="2">
    <source>
        <dbReference type="EMBL" id="CAH1255245.1"/>
    </source>
</evidence>
<gene>
    <name evidence="2" type="primary">Hypp1492</name>
    <name evidence="2" type="ORF">BLAG_LOCUS14369</name>
</gene>
<dbReference type="Gene3D" id="3.40.630.30">
    <property type="match status" value="1"/>
</dbReference>
<reference evidence="2" key="1">
    <citation type="submission" date="2022-01" db="EMBL/GenBank/DDBJ databases">
        <authorList>
            <person name="Braso-Vives M."/>
        </authorList>
    </citation>
    <scope>NUCLEOTIDE SEQUENCE</scope>
</reference>
<proteinExistence type="predicted"/>
<dbReference type="InterPro" id="IPR041496">
    <property type="entry name" value="YitH/HolE_GNAT"/>
</dbReference>
<accession>A0A8J9ZKF7</accession>
<evidence type="ECO:0000259" key="1">
    <source>
        <dbReference type="PROSITE" id="PS51186"/>
    </source>
</evidence>
<keyword evidence="3" id="KW-1185">Reference proteome</keyword>
<dbReference type="InterPro" id="IPR016181">
    <property type="entry name" value="Acyl_CoA_acyltransferase"/>
</dbReference>
<dbReference type="EMBL" id="OV696687">
    <property type="protein sequence ID" value="CAH1255245.1"/>
    <property type="molecule type" value="Genomic_DNA"/>
</dbReference>